<dbReference type="AlphaFoldDB" id="B9L6Q6"/>
<dbReference type="KEGG" id="nam:NAMH_1664"/>
<reference evidence="1 2" key="1">
    <citation type="journal article" date="2009" name="PLoS Genet.">
        <title>Adaptations to submarine hydrothermal environments exemplified by the genome of Nautilia profundicola.</title>
        <authorList>
            <person name="Campbell B.J."/>
            <person name="Smith J.L."/>
            <person name="Hanson T.E."/>
            <person name="Klotz M.G."/>
            <person name="Stein L.Y."/>
            <person name="Lee C.K."/>
            <person name="Wu D."/>
            <person name="Robinson J.M."/>
            <person name="Khouri H.M."/>
            <person name="Eisen J.A."/>
            <person name="Cary S.C."/>
        </authorList>
    </citation>
    <scope>NUCLEOTIDE SEQUENCE [LARGE SCALE GENOMIC DNA]</scope>
    <source>
        <strain evidence="2">ATCC BAA-1463 / DSM 18972 / AmH</strain>
    </source>
</reference>
<name>B9L6Q6_NAUPA</name>
<dbReference type="STRING" id="598659.NAMH_1664"/>
<dbReference type="EMBL" id="CP001279">
    <property type="protein sequence ID" value="ACM93703.1"/>
    <property type="molecule type" value="Genomic_DNA"/>
</dbReference>
<gene>
    <name evidence="1" type="ordered locus">NAMH_1664</name>
</gene>
<dbReference type="HOGENOM" id="CLU_2735830_0_0_7"/>
<protein>
    <submittedName>
        <fullName evidence="1">Uncharacterized protein</fullName>
    </submittedName>
</protein>
<dbReference type="eggNOG" id="ENOG502ZFDF">
    <property type="taxonomic scope" value="Bacteria"/>
</dbReference>
<keyword evidence="2" id="KW-1185">Reference proteome</keyword>
<dbReference type="Proteomes" id="UP000000448">
    <property type="component" value="Chromosome"/>
</dbReference>
<evidence type="ECO:0000313" key="2">
    <source>
        <dbReference type="Proteomes" id="UP000000448"/>
    </source>
</evidence>
<dbReference type="RefSeq" id="WP_015902755.1">
    <property type="nucleotide sequence ID" value="NC_012115.1"/>
</dbReference>
<dbReference type="OrthoDB" id="2087703at2"/>
<accession>B9L6Q6</accession>
<sequence>MGEKIKTLSKGKILAKEFEIELNHPPRAGLDEQIHIQSEKFRFEIYKKDYLKYALSVLTAEKNLKNLKGID</sequence>
<proteinExistence type="predicted"/>
<organism evidence="1 2">
    <name type="scientific">Nautilia profundicola (strain ATCC BAA-1463 / DSM 18972 / AmH)</name>
    <dbReference type="NCBI Taxonomy" id="598659"/>
    <lineage>
        <taxon>Bacteria</taxon>
        <taxon>Pseudomonadati</taxon>
        <taxon>Campylobacterota</taxon>
        <taxon>Epsilonproteobacteria</taxon>
        <taxon>Nautiliales</taxon>
        <taxon>Nautiliaceae</taxon>
        <taxon>Nautilia</taxon>
    </lineage>
</organism>
<evidence type="ECO:0000313" key="1">
    <source>
        <dbReference type="EMBL" id="ACM93703.1"/>
    </source>
</evidence>